<dbReference type="InterPro" id="IPR003399">
    <property type="entry name" value="Mce/MlaD"/>
</dbReference>
<feature type="domain" description="Mce/MlaD" evidence="3">
    <location>
        <begin position="41"/>
        <end position="117"/>
    </location>
</feature>
<gene>
    <name evidence="4" type="ORF">ACFX5E_03990</name>
</gene>
<dbReference type="PANTHER" id="PTHR33371">
    <property type="entry name" value="INTERMEMBRANE PHOSPHOLIPID TRANSPORT SYSTEM BINDING PROTEIN MLAD-RELATED"/>
    <property type="match status" value="1"/>
</dbReference>
<evidence type="ECO:0000313" key="4">
    <source>
        <dbReference type="EMBL" id="MFE3867235.1"/>
    </source>
</evidence>
<accession>A0ABW6HTB2</accession>
<evidence type="ECO:0000256" key="1">
    <source>
        <dbReference type="SAM" id="MobiDB-lite"/>
    </source>
</evidence>
<feature type="transmembrane region" description="Helical" evidence="2">
    <location>
        <begin position="12"/>
        <end position="30"/>
    </location>
</feature>
<dbReference type="Proteomes" id="UP001600109">
    <property type="component" value="Unassembled WGS sequence"/>
</dbReference>
<evidence type="ECO:0000313" key="5">
    <source>
        <dbReference type="Proteomes" id="UP001600109"/>
    </source>
</evidence>
<feature type="region of interest" description="Disordered" evidence="1">
    <location>
        <begin position="264"/>
        <end position="296"/>
    </location>
</feature>
<dbReference type="InterPro" id="IPR052336">
    <property type="entry name" value="MlaD_Phospholipid_Transporter"/>
</dbReference>
<comment type="caution">
    <text evidence="4">The sequence shown here is derived from an EMBL/GenBank/DDBJ whole genome shotgun (WGS) entry which is preliminary data.</text>
</comment>
<evidence type="ECO:0000259" key="3">
    <source>
        <dbReference type="Pfam" id="PF02470"/>
    </source>
</evidence>
<dbReference type="EMBL" id="JBHZPZ010000003">
    <property type="protein sequence ID" value="MFE3867235.1"/>
    <property type="molecule type" value="Genomic_DNA"/>
</dbReference>
<dbReference type="PANTHER" id="PTHR33371:SF4">
    <property type="entry name" value="INTERMEMBRANE PHOSPHOLIPID TRANSPORT SYSTEM BINDING PROTEIN MLAD"/>
    <property type="match status" value="1"/>
</dbReference>
<protein>
    <submittedName>
        <fullName evidence="4">MlaD family protein</fullName>
    </submittedName>
</protein>
<reference evidence="4 5" key="1">
    <citation type="submission" date="2024-06" db="EMBL/GenBank/DDBJ databases">
        <title>Flavobacterium spp. isolated from glacier.</title>
        <authorList>
            <person name="Han D."/>
        </authorList>
    </citation>
    <scope>NUCLEOTIDE SEQUENCE [LARGE SCALE GENOMIC DNA]</scope>
    <source>
        <strain evidence="4 5">LS2P90</strain>
    </source>
</reference>
<keyword evidence="2" id="KW-0472">Membrane</keyword>
<proteinExistence type="predicted"/>
<keyword evidence="2" id="KW-0812">Transmembrane</keyword>
<sequence length="296" mass="32446">MNKESGFQWKLGMFVIIGLVLFVSTIYFIGKQQNLFGSTFHLKSNFKSVSGLEIGNNVRFAGINIGTVSDIQLITDSSVVVVFVIKDEVRKFIKTDATASIGSDGLMGDKVLTISPGIASNKIVNDNDVIASKIPIDMQDIMGSVKKSVDNAGIITAQLAQFTYDMNNGNGTLSKLMTDKEMAGSIKKSLLNLESSSNEFASFTTKMNKGNGALSKLVTDQKMGKMVDSTMKNIQETTKGFTEITEAAKHNFLLRGYFKKKEKAEDKKQEELDNQEEEELKKAMKMAEDSAAAVKK</sequence>
<dbReference type="RefSeq" id="WP_379853879.1">
    <property type="nucleotide sequence ID" value="NZ_JBHZPZ010000003.1"/>
</dbReference>
<name>A0ABW6HTB2_9FLAO</name>
<evidence type="ECO:0000256" key="2">
    <source>
        <dbReference type="SAM" id="Phobius"/>
    </source>
</evidence>
<dbReference type="Pfam" id="PF02470">
    <property type="entry name" value="MlaD"/>
    <property type="match status" value="1"/>
</dbReference>
<organism evidence="4 5">
    <name type="scientific">Flavobacterium xylosi</name>
    <dbReference type="NCBI Taxonomy" id="3230415"/>
    <lineage>
        <taxon>Bacteria</taxon>
        <taxon>Pseudomonadati</taxon>
        <taxon>Bacteroidota</taxon>
        <taxon>Flavobacteriia</taxon>
        <taxon>Flavobacteriales</taxon>
        <taxon>Flavobacteriaceae</taxon>
        <taxon>Flavobacterium</taxon>
    </lineage>
</organism>
<feature type="compositionally biased region" description="Basic and acidic residues" evidence="1">
    <location>
        <begin position="279"/>
        <end position="288"/>
    </location>
</feature>
<keyword evidence="2" id="KW-1133">Transmembrane helix</keyword>
<keyword evidence="5" id="KW-1185">Reference proteome</keyword>